<dbReference type="PANTHER" id="PTHR43757:SF2">
    <property type="entry name" value="AMINOMETHYLTRANSFERASE, MITOCHONDRIAL"/>
    <property type="match status" value="1"/>
</dbReference>
<dbReference type="AlphaFoldDB" id="A0A2C6LC07"/>
<dbReference type="InterPro" id="IPR027266">
    <property type="entry name" value="TrmE/GcvT-like"/>
</dbReference>
<dbReference type="Gene3D" id="2.40.30.110">
    <property type="entry name" value="Aminomethyltransferase beta-barrel domains"/>
    <property type="match status" value="1"/>
</dbReference>
<dbReference type="SUPFAM" id="SSF103025">
    <property type="entry name" value="Folate-binding domain"/>
    <property type="match status" value="1"/>
</dbReference>
<dbReference type="OrthoDB" id="10263536at2759"/>
<accession>A0A2C6LC07</accession>
<evidence type="ECO:0000256" key="3">
    <source>
        <dbReference type="SAM" id="MobiDB-lite"/>
    </source>
</evidence>
<feature type="region of interest" description="Disordered" evidence="3">
    <location>
        <begin position="562"/>
        <end position="584"/>
    </location>
</feature>
<feature type="compositionally biased region" description="Low complexity" evidence="3">
    <location>
        <begin position="566"/>
        <end position="576"/>
    </location>
</feature>
<keyword evidence="7" id="KW-1185">Reference proteome</keyword>
<dbReference type="SUPFAM" id="SSF101790">
    <property type="entry name" value="Aminomethyltransferase beta-barrel domain"/>
    <property type="match status" value="1"/>
</dbReference>
<evidence type="ECO:0000259" key="4">
    <source>
        <dbReference type="Pfam" id="PF01571"/>
    </source>
</evidence>
<dbReference type="InterPro" id="IPR028896">
    <property type="entry name" value="GcvT/YgfZ/DmdA"/>
</dbReference>
<dbReference type="Gene3D" id="4.10.1250.10">
    <property type="entry name" value="Aminomethyltransferase fragment"/>
    <property type="match status" value="1"/>
</dbReference>
<proteinExistence type="inferred from homology"/>
<feature type="compositionally biased region" description="Low complexity" evidence="3">
    <location>
        <begin position="310"/>
        <end position="331"/>
    </location>
</feature>
<feature type="coiled-coil region" evidence="2">
    <location>
        <begin position="662"/>
        <end position="694"/>
    </location>
</feature>
<evidence type="ECO:0000259" key="5">
    <source>
        <dbReference type="Pfam" id="PF08669"/>
    </source>
</evidence>
<evidence type="ECO:0000313" key="7">
    <source>
        <dbReference type="Proteomes" id="UP000221165"/>
    </source>
</evidence>
<organism evidence="6 7">
    <name type="scientific">Cystoisospora suis</name>
    <dbReference type="NCBI Taxonomy" id="483139"/>
    <lineage>
        <taxon>Eukaryota</taxon>
        <taxon>Sar</taxon>
        <taxon>Alveolata</taxon>
        <taxon>Apicomplexa</taxon>
        <taxon>Conoidasida</taxon>
        <taxon>Coccidia</taxon>
        <taxon>Eucoccidiorida</taxon>
        <taxon>Eimeriorina</taxon>
        <taxon>Sarcocystidae</taxon>
        <taxon>Cystoisospora</taxon>
    </lineage>
</organism>
<feature type="domain" description="Aminomethyltransferase C-terminal" evidence="5">
    <location>
        <begin position="705"/>
        <end position="789"/>
    </location>
</feature>
<feature type="domain" description="GCVT N-terminal" evidence="4">
    <location>
        <begin position="346"/>
        <end position="618"/>
    </location>
</feature>
<dbReference type="Gene3D" id="3.30.70.1400">
    <property type="entry name" value="Aminomethyltransferase beta-barrel domains"/>
    <property type="match status" value="1"/>
</dbReference>
<dbReference type="Pfam" id="PF01571">
    <property type="entry name" value="GCV_T"/>
    <property type="match status" value="1"/>
</dbReference>
<feature type="region of interest" description="Disordered" evidence="3">
    <location>
        <begin position="256"/>
        <end position="289"/>
    </location>
</feature>
<comment type="caution">
    <text evidence="6">The sequence shown here is derived from an EMBL/GenBank/DDBJ whole genome shotgun (WGS) entry which is preliminary data.</text>
</comment>
<feature type="region of interest" description="Disordered" evidence="3">
    <location>
        <begin position="302"/>
        <end position="339"/>
    </location>
</feature>
<reference evidence="6 7" key="1">
    <citation type="journal article" date="2017" name="Int. J. Parasitol.">
        <title>The genome of the protozoan parasite Cystoisospora suis and a reverse vaccinology approach to identify vaccine candidates.</title>
        <authorList>
            <person name="Palmieri N."/>
            <person name="Shrestha A."/>
            <person name="Ruttkowski B."/>
            <person name="Beck T."/>
            <person name="Vogl C."/>
            <person name="Tomley F."/>
            <person name="Blake D.P."/>
            <person name="Joachim A."/>
        </authorList>
    </citation>
    <scope>NUCLEOTIDE SEQUENCE [LARGE SCALE GENOMIC DNA]</scope>
    <source>
        <strain evidence="6 7">Wien I</strain>
    </source>
</reference>
<dbReference type="InterPro" id="IPR013977">
    <property type="entry name" value="GcvT_C"/>
</dbReference>
<keyword evidence="6" id="KW-0808">Transferase</keyword>
<gene>
    <name evidence="6" type="ORF">CSUI_001515</name>
</gene>
<name>A0A2C6LC07_9APIC</name>
<evidence type="ECO:0000256" key="1">
    <source>
        <dbReference type="ARBA" id="ARBA00008609"/>
    </source>
</evidence>
<dbReference type="Proteomes" id="UP000221165">
    <property type="component" value="Unassembled WGS sequence"/>
</dbReference>
<dbReference type="EMBL" id="MIGC01000610">
    <property type="protein sequence ID" value="PHJ24625.1"/>
    <property type="molecule type" value="Genomic_DNA"/>
</dbReference>
<comment type="similarity">
    <text evidence="1">Belongs to the GcvT family.</text>
</comment>
<protein>
    <submittedName>
        <fullName evidence="6">Glycine cleavage t-protein (Aminomethyl transferase) domain-containing protein</fullName>
    </submittedName>
</protein>
<sequence length="828" mass="91589">MVLPTTPTPRVRFFSSSLSPSFSLHWKMRGGSLSSFPFQLPSGPLTDEAAHTPAAMTALRWSSSSSLLSRFYGRHLSSPSSPTSIRIRSLIHQTRSSESLLYKNSFFSHISSSSCSPLSFLPFLSSSSSSHSSHSSSLSFFCTSSSSLLSSRRRCPSSSSSFSSPSSVSPVETRIHSRFSQSCRARSLHSSFLCVNERRTDGGCSIHHKKISLSPSRSQKTRVCTSFFRRHHIASSLPQQLSRDFSTSGYFHTSQGAGGVYTPHHRDEKDTSLSTPSPASSEERRNSLSHLQEISSLETKAKEKNLDQGSSLSSSFTSSPLPSLSRQQPQQAMGPGGSVGIRRSPLYELHASLGAKFGRFQGMLLPITYEGEGVMKSHLHTRSYASLFDLSFRHQYRVTGEHAAVFLERLVVGDIQSLLESESRFTLLTDEDGHILDDLIVSVQHPKSLLITGNALNASRVLSLLLSHAEEAQAKGEDVAVESLEDYTLIGVQGPYAMAVMGTVIDQSQINLVKMPFMCSRQCRVDGIEEGKLMSLTRCGFSGEDGFEISLPSKNAASFASRLLEQQQQSPSSPSSCLRPAGMGARDTLRQEAALCQYGLDIDDQTTPVEASLSWAVGRRRKQEGQHFPGKERILAQLRHQQEFLHLLQLRRRDSSLSETPIEGERNEKEEEEKERLRMEMKGLQVQLDAAADRAGIPEEFRLRKKRVGFIISDATTTPAKSKAGEKILTWGRREDQEREETDRQSKGEDTHFYEKVGRVTSGCFAPSLQRCIGMGYLQLPYAQAKTPLLLGSSSSSNSTQQGRKKKDIQVVKMPFVPAAYYRVPLSF</sequence>
<evidence type="ECO:0000256" key="2">
    <source>
        <dbReference type="SAM" id="Coils"/>
    </source>
</evidence>
<keyword evidence="2" id="KW-0175">Coiled coil</keyword>
<dbReference type="InterPro" id="IPR029043">
    <property type="entry name" value="GcvT/YgfZ_C"/>
</dbReference>
<dbReference type="GO" id="GO:0016740">
    <property type="term" value="F:transferase activity"/>
    <property type="evidence" value="ECO:0007669"/>
    <property type="project" value="UniProtKB-KW"/>
</dbReference>
<dbReference type="Pfam" id="PF08669">
    <property type="entry name" value="GCV_T_C"/>
    <property type="match status" value="1"/>
</dbReference>
<dbReference type="Gene3D" id="3.30.1360.120">
    <property type="entry name" value="Probable tRNA modification gtpase trme, domain 1"/>
    <property type="match status" value="1"/>
</dbReference>
<dbReference type="PANTHER" id="PTHR43757">
    <property type="entry name" value="AMINOMETHYLTRANSFERASE"/>
    <property type="match status" value="1"/>
</dbReference>
<dbReference type="VEuPathDB" id="ToxoDB:CSUI_001515"/>
<dbReference type="RefSeq" id="XP_067926297.1">
    <property type="nucleotide sequence ID" value="XM_068061721.1"/>
</dbReference>
<evidence type="ECO:0000313" key="6">
    <source>
        <dbReference type="EMBL" id="PHJ24625.1"/>
    </source>
</evidence>
<dbReference type="GeneID" id="94424932"/>
<dbReference type="InterPro" id="IPR006222">
    <property type="entry name" value="GCVT_N"/>
</dbReference>